<feature type="compositionally biased region" description="Acidic residues" evidence="1">
    <location>
        <begin position="260"/>
        <end position="274"/>
    </location>
</feature>
<proteinExistence type="predicted"/>
<evidence type="ECO:0000256" key="1">
    <source>
        <dbReference type="SAM" id="MobiDB-lite"/>
    </source>
</evidence>
<gene>
    <name evidence="2" type="ORF">L207DRAFT_99561</name>
</gene>
<dbReference type="Proteomes" id="UP000235786">
    <property type="component" value="Unassembled WGS sequence"/>
</dbReference>
<dbReference type="OrthoDB" id="10443557at2759"/>
<sequence length="340" mass="38368">MSWLTCETWDEKQDGLREAAILRVDWRACPFAKDAIPIGVWGMNSQGNIWLAVPDGSYYYFNADGSVYHKNAPVPETPKSVGSSIYMSPSLSLHYTPSSQEQEQTGGKYFIGYDWKTEERLYYWEDGEGFIVRTLKRNLDFSTPLEQHDVRTYTNKHGVQRVIIVDDDWNYVGKNKMIMEELKDLPEEVPIELPMTPNQHSTIDAVYVRPEITITAENPAYLPMTLSRETELGDESRVTIKTENSSSLATPADSPIYSSAEEEIDDETVDEEVPENGRDGAGTQSSVANPPTIERSLALPTSKTDSRPRDTRITRSAAADPFPFRVTKATARKDGRFCPY</sequence>
<feature type="compositionally biased region" description="Basic and acidic residues" evidence="1">
    <location>
        <begin position="304"/>
        <end position="313"/>
    </location>
</feature>
<feature type="region of interest" description="Disordered" evidence="1">
    <location>
        <begin position="241"/>
        <end position="319"/>
    </location>
</feature>
<name>A0A2J6RC04_HYAVF</name>
<reference evidence="2 3" key="1">
    <citation type="submission" date="2016-04" db="EMBL/GenBank/DDBJ databases">
        <title>A degradative enzymes factory behind the ericoid mycorrhizal symbiosis.</title>
        <authorList>
            <consortium name="DOE Joint Genome Institute"/>
            <person name="Martino E."/>
            <person name="Morin E."/>
            <person name="Grelet G."/>
            <person name="Kuo A."/>
            <person name="Kohler A."/>
            <person name="Daghino S."/>
            <person name="Barry K."/>
            <person name="Choi C."/>
            <person name="Cichocki N."/>
            <person name="Clum A."/>
            <person name="Copeland A."/>
            <person name="Hainaut M."/>
            <person name="Haridas S."/>
            <person name="Labutti K."/>
            <person name="Lindquist E."/>
            <person name="Lipzen A."/>
            <person name="Khouja H.-R."/>
            <person name="Murat C."/>
            <person name="Ohm R."/>
            <person name="Olson A."/>
            <person name="Spatafora J."/>
            <person name="Veneault-Fourrey C."/>
            <person name="Henrissat B."/>
            <person name="Grigoriev I."/>
            <person name="Martin F."/>
            <person name="Perotto S."/>
        </authorList>
    </citation>
    <scope>NUCLEOTIDE SEQUENCE [LARGE SCALE GENOMIC DNA]</scope>
    <source>
        <strain evidence="2 3">F</strain>
    </source>
</reference>
<protein>
    <submittedName>
        <fullName evidence="2">Uncharacterized protein</fullName>
    </submittedName>
</protein>
<dbReference type="EMBL" id="KZ613951">
    <property type="protein sequence ID" value="PMD36041.1"/>
    <property type="molecule type" value="Genomic_DNA"/>
</dbReference>
<dbReference type="AlphaFoldDB" id="A0A2J6RC04"/>
<evidence type="ECO:0000313" key="2">
    <source>
        <dbReference type="EMBL" id="PMD36041.1"/>
    </source>
</evidence>
<keyword evidence="3" id="KW-1185">Reference proteome</keyword>
<accession>A0A2J6RC04</accession>
<evidence type="ECO:0000313" key="3">
    <source>
        <dbReference type="Proteomes" id="UP000235786"/>
    </source>
</evidence>
<organism evidence="2 3">
    <name type="scientific">Hyaloscypha variabilis (strain UAMH 11265 / GT02V1 / F)</name>
    <name type="common">Meliniomyces variabilis</name>
    <dbReference type="NCBI Taxonomy" id="1149755"/>
    <lineage>
        <taxon>Eukaryota</taxon>
        <taxon>Fungi</taxon>
        <taxon>Dikarya</taxon>
        <taxon>Ascomycota</taxon>
        <taxon>Pezizomycotina</taxon>
        <taxon>Leotiomycetes</taxon>
        <taxon>Helotiales</taxon>
        <taxon>Hyaloscyphaceae</taxon>
        <taxon>Hyaloscypha</taxon>
        <taxon>Hyaloscypha variabilis</taxon>
    </lineage>
</organism>